<comment type="caution">
    <text evidence="4">The sequence shown here is derived from an EMBL/GenBank/DDBJ whole genome shotgun (WGS) entry which is preliminary data.</text>
</comment>
<dbReference type="Pfam" id="PF00535">
    <property type="entry name" value="Glycos_transf_2"/>
    <property type="match status" value="1"/>
</dbReference>
<dbReference type="Proteomes" id="UP001601976">
    <property type="component" value="Unassembled WGS sequence"/>
</dbReference>
<feature type="domain" description="Glycosyltransferase 2-like" evidence="1">
    <location>
        <begin position="7"/>
        <end position="136"/>
    </location>
</feature>
<name>A0ABW6R960_9ACTN</name>
<dbReference type="CDD" id="cd00761">
    <property type="entry name" value="Glyco_tranf_GTA_type"/>
    <property type="match status" value="1"/>
</dbReference>
<organism evidence="4 5">
    <name type="scientific">Streptomyces flavidovirens</name>
    <dbReference type="NCBI Taxonomy" id="67298"/>
    <lineage>
        <taxon>Bacteria</taxon>
        <taxon>Bacillati</taxon>
        <taxon>Actinomycetota</taxon>
        <taxon>Actinomycetes</taxon>
        <taxon>Kitasatosporales</taxon>
        <taxon>Streptomycetaceae</taxon>
        <taxon>Streptomyces</taxon>
    </lineage>
</organism>
<dbReference type="Pfam" id="PF18674">
    <property type="entry name" value="TarS_C1"/>
    <property type="match status" value="1"/>
</dbReference>
<proteinExistence type="predicted"/>
<gene>
    <name evidence="4" type="ORF">ACFYWW_04765</name>
</gene>
<dbReference type="Gene3D" id="3.90.550.10">
    <property type="entry name" value="Spore Coat Polysaccharide Biosynthesis Protein SpsA, Chain A"/>
    <property type="match status" value="1"/>
</dbReference>
<reference evidence="4 5" key="1">
    <citation type="submission" date="2024-10" db="EMBL/GenBank/DDBJ databases">
        <title>The Natural Products Discovery Center: Release of the First 8490 Sequenced Strains for Exploring Actinobacteria Biosynthetic Diversity.</title>
        <authorList>
            <person name="Kalkreuter E."/>
            <person name="Kautsar S.A."/>
            <person name="Yang D."/>
            <person name="Bader C.D."/>
            <person name="Teijaro C.N."/>
            <person name="Fluegel L."/>
            <person name="Davis C.M."/>
            <person name="Simpson J.R."/>
            <person name="Lauterbach L."/>
            <person name="Steele A.D."/>
            <person name="Gui C."/>
            <person name="Meng S."/>
            <person name="Li G."/>
            <person name="Viehrig K."/>
            <person name="Ye F."/>
            <person name="Su P."/>
            <person name="Kiefer A.F."/>
            <person name="Nichols A."/>
            <person name="Cepeda A.J."/>
            <person name="Yan W."/>
            <person name="Fan B."/>
            <person name="Jiang Y."/>
            <person name="Adhikari A."/>
            <person name="Zheng C.-J."/>
            <person name="Schuster L."/>
            <person name="Cowan T.M."/>
            <person name="Smanski M.J."/>
            <person name="Chevrette M.G."/>
            <person name="De Carvalho L.P.S."/>
            <person name="Shen B."/>
        </authorList>
    </citation>
    <scope>NUCLEOTIDE SEQUENCE [LARGE SCALE GENOMIC DNA]</scope>
    <source>
        <strain evidence="4 5">NPDC003029</strain>
    </source>
</reference>
<evidence type="ECO:0000259" key="1">
    <source>
        <dbReference type="Pfam" id="PF00535"/>
    </source>
</evidence>
<dbReference type="RefSeq" id="WP_387893975.1">
    <property type="nucleotide sequence ID" value="NZ_JBIAPK010000001.1"/>
</dbReference>
<feature type="domain" description="TarS C-terminal" evidence="2">
    <location>
        <begin position="373"/>
        <end position="519"/>
    </location>
</feature>
<keyword evidence="4" id="KW-0328">Glycosyltransferase</keyword>
<dbReference type="InterPro" id="IPR001173">
    <property type="entry name" value="Glyco_trans_2-like"/>
</dbReference>
<keyword evidence="4" id="KW-0808">Transferase</keyword>
<evidence type="ECO:0000259" key="3">
    <source>
        <dbReference type="Pfam" id="PF22181"/>
    </source>
</evidence>
<dbReference type="PANTHER" id="PTHR22916">
    <property type="entry name" value="GLYCOSYLTRANSFERASE"/>
    <property type="match status" value="1"/>
</dbReference>
<dbReference type="SUPFAM" id="SSF53448">
    <property type="entry name" value="Nucleotide-diphospho-sugar transferases"/>
    <property type="match status" value="1"/>
</dbReference>
<keyword evidence="5" id="KW-1185">Reference proteome</keyword>
<protein>
    <submittedName>
        <fullName evidence="4">Glycosyltransferase</fullName>
        <ecNumber evidence="4">2.4.-.-</ecNumber>
    </submittedName>
</protein>
<dbReference type="EMBL" id="JBIAPK010000001">
    <property type="protein sequence ID" value="MFF3338039.1"/>
    <property type="molecule type" value="Genomic_DNA"/>
</dbReference>
<dbReference type="InterPro" id="IPR041038">
    <property type="entry name" value="TarS_C1"/>
</dbReference>
<accession>A0ABW6R960</accession>
<dbReference type="InterPro" id="IPR029044">
    <property type="entry name" value="Nucleotide-diphossugar_trans"/>
</dbReference>
<dbReference type="GO" id="GO:0016757">
    <property type="term" value="F:glycosyltransferase activity"/>
    <property type="evidence" value="ECO:0007669"/>
    <property type="project" value="UniProtKB-KW"/>
</dbReference>
<dbReference type="Pfam" id="PF22181">
    <property type="entry name" value="TarS_linker"/>
    <property type="match status" value="1"/>
</dbReference>
<dbReference type="EC" id="2.4.-.-" evidence="4"/>
<dbReference type="PANTHER" id="PTHR22916:SF3">
    <property type="entry name" value="UDP-GLCNAC:BETAGAL BETA-1,3-N-ACETYLGLUCOSAMINYLTRANSFERASE-LIKE PROTEIN 1"/>
    <property type="match status" value="1"/>
</dbReference>
<dbReference type="InterPro" id="IPR054028">
    <property type="entry name" value="TarS/TarP_linker"/>
</dbReference>
<sequence>MTTPDISVIIGAYNAMPYLSRTLASVVGQTIGHDRMEIITVNDGSTDSTGEELERFAADYPGLFQVVHQENSGGPSAPRNVGLDRAKGRYVFFLDADDYLGEETLERMLAAAETNRTDVVLGKMVGVNGRGAPASMFVRNQPRTDVFNSRVYWALNPLKLFRRDFVERHGLRFPTGYKVCEDQLFTALAYLRADGISVVADYECLFIVRRDDGQNITVTTHGAGQRIRALRMMTDLVEENVPPGPDRDVLMHRHLTIDMYHALLHLERETDRAVQEKHLGELREMLTGSYPDSLRTRVNAITRLRSELVLRGLLDELLVLERADKAHRAAGTFPEILVEDGRAYARLPFFRDPEAGIPDDCYDITRELQARHRLDSVSLEGTRLTLTGHAYLRRVPGLRTGAELLLRERDSKAEHRVPAQPRAVDGLGADEDGGAYSYTGAGFSVTADLSTVAGGERLPRGLWDVFVALDTDGVTREIRFGHQRLPEVDARPATHVVGRGDDTMAVALYFTKPYSNLTVDVGENKHLVSDKLRVDGVAWSKTDAATLEITGSWKLATLPLDALSVRLGNEEGGFTDFPVTRRGDKGFTAYVPLSGLAAGTWTASLLLAGAGGASWLVTVPARRGMAAGRWRRFGLPWYAVPTSGSERFALRVDRVRVGKALAGRLKR</sequence>
<evidence type="ECO:0000259" key="2">
    <source>
        <dbReference type="Pfam" id="PF18674"/>
    </source>
</evidence>
<feature type="domain" description="TarS/TarP linker" evidence="3">
    <location>
        <begin position="228"/>
        <end position="320"/>
    </location>
</feature>
<evidence type="ECO:0000313" key="4">
    <source>
        <dbReference type="EMBL" id="MFF3338039.1"/>
    </source>
</evidence>
<evidence type="ECO:0000313" key="5">
    <source>
        <dbReference type="Proteomes" id="UP001601976"/>
    </source>
</evidence>